<evidence type="ECO:0000313" key="3">
    <source>
        <dbReference type="Proteomes" id="UP000807159"/>
    </source>
</evidence>
<gene>
    <name evidence="2" type="ORF">H0E87_023401</name>
</gene>
<proteinExistence type="predicted"/>
<feature type="region of interest" description="Disordered" evidence="1">
    <location>
        <begin position="104"/>
        <end position="155"/>
    </location>
</feature>
<organism evidence="2 3">
    <name type="scientific">Populus deltoides</name>
    <name type="common">Eastern poplar</name>
    <name type="synonym">Eastern cottonwood</name>
    <dbReference type="NCBI Taxonomy" id="3696"/>
    <lineage>
        <taxon>Eukaryota</taxon>
        <taxon>Viridiplantae</taxon>
        <taxon>Streptophyta</taxon>
        <taxon>Embryophyta</taxon>
        <taxon>Tracheophyta</taxon>
        <taxon>Spermatophyta</taxon>
        <taxon>Magnoliopsida</taxon>
        <taxon>eudicotyledons</taxon>
        <taxon>Gunneridae</taxon>
        <taxon>Pentapetalae</taxon>
        <taxon>rosids</taxon>
        <taxon>fabids</taxon>
        <taxon>Malpighiales</taxon>
        <taxon>Salicaceae</taxon>
        <taxon>Saliceae</taxon>
        <taxon>Populus</taxon>
    </lineage>
</organism>
<feature type="compositionally biased region" description="Low complexity" evidence="1">
    <location>
        <begin position="56"/>
        <end position="75"/>
    </location>
</feature>
<comment type="caution">
    <text evidence="2">The sequence shown here is derived from an EMBL/GenBank/DDBJ whole genome shotgun (WGS) entry which is preliminary data.</text>
</comment>
<evidence type="ECO:0000313" key="2">
    <source>
        <dbReference type="EMBL" id="KAH8491237.1"/>
    </source>
</evidence>
<dbReference type="Proteomes" id="UP000807159">
    <property type="component" value="Chromosome 13"/>
</dbReference>
<evidence type="ECO:0000256" key="1">
    <source>
        <dbReference type="SAM" id="MobiDB-lite"/>
    </source>
</evidence>
<sequence>MTQHSKLLTLSHDFLSSAADLIVQNLSGHRQLQQQEITPTLSHDSLSSAADLIAHHPSGQQQQQQPQYPISTTQQETGPSISVPHFMVTRSQRALQETGLTLCHDNSPSTAGELLHGSAMPRRSPKRERRCIIASPSGNITEQRRSPARQQRAAS</sequence>
<feature type="region of interest" description="Disordered" evidence="1">
    <location>
        <begin position="56"/>
        <end position="83"/>
    </location>
</feature>
<name>A0A8T2XGS6_POPDE</name>
<dbReference type="AlphaFoldDB" id="A0A8T2XGS6"/>
<reference evidence="2" key="1">
    <citation type="journal article" date="2021" name="J. Hered.">
        <title>Genome Assembly of Salicaceae Populus deltoides (Eastern Cottonwood) I-69 Based on Nanopore Sequencing and Hi-C Technologies.</title>
        <authorList>
            <person name="Bai S."/>
            <person name="Wu H."/>
            <person name="Zhang J."/>
            <person name="Pan Z."/>
            <person name="Zhao W."/>
            <person name="Li Z."/>
            <person name="Tong C."/>
        </authorList>
    </citation>
    <scope>NUCLEOTIDE SEQUENCE</scope>
    <source>
        <tissue evidence="2">Leaf</tissue>
    </source>
</reference>
<accession>A0A8T2XGS6</accession>
<keyword evidence="3" id="KW-1185">Reference proteome</keyword>
<dbReference type="EMBL" id="JACEGQ020000013">
    <property type="protein sequence ID" value="KAH8491237.1"/>
    <property type="molecule type" value="Genomic_DNA"/>
</dbReference>
<protein>
    <submittedName>
        <fullName evidence="2">Uncharacterized protein</fullName>
    </submittedName>
</protein>